<evidence type="ECO:0000259" key="14">
    <source>
        <dbReference type="PROSITE" id="PS52004"/>
    </source>
</evidence>
<protein>
    <recommendedName>
        <fullName evidence="4 11">3-oxoacyl-[acyl-carrier-protein] synthase 2</fullName>
        <ecNumber evidence="3 11">2.3.1.179</ecNumber>
    </recommendedName>
</protein>
<keyword evidence="8" id="KW-0443">Lipid metabolism</keyword>
<dbReference type="PROSITE" id="PS52004">
    <property type="entry name" value="KS3_2"/>
    <property type="match status" value="1"/>
</dbReference>
<gene>
    <name evidence="15" type="ORF">SAMN05216283_111133</name>
</gene>
<dbReference type="FunFam" id="3.40.47.10:FF:000018">
    <property type="entry name" value="3-oxoacyl-[acyl-carrier-protein] synthase 2"/>
    <property type="match status" value="1"/>
</dbReference>
<dbReference type="PANTHER" id="PTHR11712">
    <property type="entry name" value="POLYKETIDE SYNTHASE-RELATED"/>
    <property type="match status" value="1"/>
</dbReference>
<dbReference type="SMART" id="SM00825">
    <property type="entry name" value="PKS_KS"/>
    <property type="match status" value="1"/>
</dbReference>
<comment type="similarity">
    <text evidence="2 11 13">Belongs to the thiolase-like superfamily. Beta-ketoacyl-ACP synthases family.</text>
</comment>
<dbReference type="RefSeq" id="WP_093921133.1">
    <property type="nucleotide sequence ID" value="NZ_FONW01000011.1"/>
</dbReference>
<keyword evidence="10 11" id="KW-0012">Acyltransferase</keyword>
<dbReference type="UniPathway" id="UPA00094"/>
<keyword evidence="7" id="KW-0276">Fatty acid metabolism</keyword>
<keyword evidence="5 11" id="KW-0444">Lipid biosynthesis</keyword>
<reference evidence="15 16" key="1">
    <citation type="submission" date="2016-10" db="EMBL/GenBank/DDBJ databases">
        <authorList>
            <person name="de Groot N.N."/>
        </authorList>
    </citation>
    <scope>NUCLEOTIDE SEQUENCE [LARGE SCALE GENOMIC DNA]</scope>
    <source>
        <strain evidence="15 16">CGMCC 1.9156</strain>
    </source>
</reference>
<evidence type="ECO:0000256" key="11">
    <source>
        <dbReference type="PIRNR" id="PIRNR000447"/>
    </source>
</evidence>
<dbReference type="PANTHER" id="PTHR11712:SF336">
    <property type="entry name" value="3-OXOACYL-[ACYL-CARRIER-PROTEIN] SYNTHASE, MITOCHONDRIAL"/>
    <property type="match status" value="1"/>
</dbReference>
<dbReference type="Gene3D" id="3.40.47.10">
    <property type="match status" value="1"/>
</dbReference>
<comment type="pathway">
    <text evidence="1 11">Lipid metabolism; fatty acid biosynthesis.</text>
</comment>
<accession>A0A1I2KDT7</accession>
<dbReference type="Proteomes" id="UP000198964">
    <property type="component" value="Unassembled WGS sequence"/>
</dbReference>
<evidence type="ECO:0000256" key="7">
    <source>
        <dbReference type="ARBA" id="ARBA00022832"/>
    </source>
</evidence>
<dbReference type="InterPro" id="IPR014030">
    <property type="entry name" value="Ketoacyl_synth_N"/>
</dbReference>
<dbReference type="CDD" id="cd00834">
    <property type="entry name" value="KAS_I_II"/>
    <property type="match status" value="1"/>
</dbReference>
<dbReference type="AlphaFoldDB" id="A0A1I2KDT7"/>
<dbReference type="InterPro" id="IPR017568">
    <property type="entry name" value="3-oxoacyl-ACP_synth-2"/>
</dbReference>
<dbReference type="InterPro" id="IPR020841">
    <property type="entry name" value="PKS_Beta-ketoAc_synthase_dom"/>
</dbReference>
<dbReference type="InterPro" id="IPR016039">
    <property type="entry name" value="Thiolase-like"/>
</dbReference>
<evidence type="ECO:0000256" key="5">
    <source>
        <dbReference type="ARBA" id="ARBA00022516"/>
    </source>
</evidence>
<dbReference type="InterPro" id="IPR018201">
    <property type="entry name" value="Ketoacyl_synth_AS"/>
</dbReference>
<dbReference type="GO" id="GO:0006633">
    <property type="term" value="P:fatty acid biosynthetic process"/>
    <property type="evidence" value="ECO:0007669"/>
    <property type="project" value="UniProtKB-UniRule"/>
</dbReference>
<dbReference type="EMBL" id="FONW01000011">
    <property type="protein sequence ID" value="SFF64538.1"/>
    <property type="molecule type" value="Genomic_DNA"/>
</dbReference>
<dbReference type="Pfam" id="PF00109">
    <property type="entry name" value="ketoacyl-synt"/>
    <property type="match status" value="1"/>
</dbReference>
<keyword evidence="16" id="KW-1185">Reference proteome</keyword>
<evidence type="ECO:0000256" key="13">
    <source>
        <dbReference type="RuleBase" id="RU003694"/>
    </source>
</evidence>
<dbReference type="PIRSF" id="PIRSF000447">
    <property type="entry name" value="KAS_II"/>
    <property type="match status" value="1"/>
</dbReference>
<dbReference type="SUPFAM" id="SSF53901">
    <property type="entry name" value="Thiolase-like"/>
    <property type="match status" value="2"/>
</dbReference>
<evidence type="ECO:0000256" key="2">
    <source>
        <dbReference type="ARBA" id="ARBA00008467"/>
    </source>
</evidence>
<evidence type="ECO:0000256" key="8">
    <source>
        <dbReference type="ARBA" id="ARBA00023098"/>
    </source>
</evidence>
<dbReference type="InterPro" id="IPR014031">
    <property type="entry name" value="Ketoacyl_synth_C"/>
</dbReference>
<evidence type="ECO:0000256" key="12">
    <source>
        <dbReference type="PIRSR" id="PIRSR000447-1"/>
    </source>
</evidence>
<evidence type="ECO:0000256" key="9">
    <source>
        <dbReference type="ARBA" id="ARBA00023160"/>
    </source>
</evidence>
<dbReference type="STRING" id="655355.SAMN05216283_111133"/>
<keyword evidence="6 11" id="KW-0808">Transferase</keyword>
<evidence type="ECO:0000256" key="1">
    <source>
        <dbReference type="ARBA" id="ARBA00005194"/>
    </source>
</evidence>
<dbReference type="NCBIfam" id="NF005589">
    <property type="entry name" value="PRK07314.1"/>
    <property type="match status" value="1"/>
</dbReference>
<feature type="domain" description="Ketosynthase family 3 (KS3)" evidence="14">
    <location>
        <begin position="1"/>
        <end position="411"/>
    </location>
</feature>
<proteinExistence type="inferred from homology"/>
<evidence type="ECO:0000256" key="4">
    <source>
        <dbReference type="ARBA" id="ARBA00014657"/>
    </source>
</evidence>
<dbReference type="EC" id="2.3.1.179" evidence="3 11"/>
<comment type="catalytic activity">
    <reaction evidence="11">
        <text>(9Z)-hexadecenoyl-[ACP] + malonyl-[ACP] + H(+) = 3-oxo-(11Z)-octadecenoyl-[ACP] + holo-[ACP] + CO2</text>
        <dbReference type="Rhea" id="RHEA:55040"/>
        <dbReference type="Rhea" id="RHEA-COMP:9623"/>
        <dbReference type="Rhea" id="RHEA-COMP:9685"/>
        <dbReference type="Rhea" id="RHEA-COMP:10800"/>
        <dbReference type="Rhea" id="RHEA-COMP:14074"/>
        <dbReference type="ChEBI" id="CHEBI:15378"/>
        <dbReference type="ChEBI" id="CHEBI:16526"/>
        <dbReference type="ChEBI" id="CHEBI:64479"/>
        <dbReference type="ChEBI" id="CHEBI:78449"/>
        <dbReference type="ChEBI" id="CHEBI:83989"/>
        <dbReference type="ChEBI" id="CHEBI:138538"/>
        <dbReference type="EC" id="2.3.1.179"/>
    </reaction>
</comment>
<feature type="active site" description="For beta-ketoacyl synthase activity" evidence="12">
    <location>
        <position position="162"/>
    </location>
</feature>
<evidence type="ECO:0000256" key="6">
    <source>
        <dbReference type="ARBA" id="ARBA00022679"/>
    </source>
</evidence>
<dbReference type="InterPro" id="IPR000794">
    <property type="entry name" value="Beta-ketoacyl_synthase"/>
</dbReference>
<dbReference type="Pfam" id="PF02801">
    <property type="entry name" value="Ketoacyl-synt_C"/>
    <property type="match status" value="1"/>
</dbReference>
<dbReference type="GO" id="GO:0004315">
    <property type="term" value="F:3-oxoacyl-[acyl-carrier-protein] synthase activity"/>
    <property type="evidence" value="ECO:0007669"/>
    <property type="project" value="UniProtKB-UniRule"/>
</dbReference>
<sequence length="414" mass="44496">MKRVVITGLGAITPLGNSVDTFWKHLTEGKSGAKLITKFDPQNFKTKFACEVEDFDIEAYLPKKEARKMDDYTQLAVGAADACMQDCSFDENWDTSKVGVIWASGIGGIHTFEEELINFAKNPEQPRFNPFFITKMIPNMAAGQLSIRYGLRGVSYATVSACTSSNNAIADAFNFIRLGKAKAILTGGSEAPITRTAVGGFNASKALSTNNENYLTASRPFDQSRDGFVMGEGAGALMLEELEHAKARGAKIYAELTGCGCASDAYHITASHPEGVGAEQAMREALAEAEIKPEHVDYINAHATSTPVGDLSECKAISKLFSQSLDRVHVSATKSMTGHLLGAAGAIEAIACIKAIENSLIPPTINLENLDPEIDPNLQLTLNKAVSKEVQVALNNTFGFGGHIAVSVFKKYEE</sequence>
<organism evidence="15 16">
    <name type="scientific">Sunxiuqinia elliptica</name>
    <dbReference type="NCBI Taxonomy" id="655355"/>
    <lineage>
        <taxon>Bacteria</taxon>
        <taxon>Pseudomonadati</taxon>
        <taxon>Bacteroidota</taxon>
        <taxon>Bacteroidia</taxon>
        <taxon>Marinilabiliales</taxon>
        <taxon>Prolixibacteraceae</taxon>
        <taxon>Sunxiuqinia</taxon>
    </lineage>
</organism>
<name>A0A1I2KDT7_9BACT</name>
<evidence type="ECO:0000313" key="15">
    <source>
        <dbReference type="EMBL" id="SFF64538.1"/>
    </source>
</evidence>
<evidence type="ECO:0000313" key="16">
    <source>
        <dbReference type="Proteomes" id="UP000198964"/>
    </source>
</evidence>
<evidence type="ECO:0000256" key="10">
    <source>
        <dbReference type="ARBA" id="ARBA00023315"/>
    </source>
</evidence>
<evidence type="ECO:0000256" key="3">
    <source>
        <dbReference type="ARBA" id="ARBA00012356"/>
    </source>
</evidence>
<dbReference type="GO" id="GO:0005829">
    <property type="term" value="C:cytosol"/>
    <property type="evidence" value="ECO:0007669"/>
    <property type="project" value="TreeGrafter"/>
</dbReference>
<comment type="catalytic activity">
    <reaction evidence="11">
        <text>a fatty acyl-[ACP] + malonyl-[ACP] + H(+) = a 3-oxoacyl-[ACP] + holo-[ACP] + CO2</text>
        <dbReference type="Rhea" id="RHEA:22836"/>
        <dbReference type="Rhea" id="RHEA-COMP:9623"/>
        <dbReference type="Rhea" id="RHEA-COMP:9685"/>
        <dbReference type="Rhea" id="RHEA-COMP:9916"/>
        <dbReference type="Rhea" id="RHEA-COMP:14125"/>
        <dbReference type="ChEBI" id="CHEBI:15378"/>
        <dbReference type="ChEBI" id="CHEBI:16526"/>
        <dbReference type="ChEBI" id="CHEBI:64479"/>
        <dbReference type="ChEBI" id="CHEBI:78449"/>
        <dbReference type="ChEBI" id="CHEBI:78776"/>
        <dbReference type="ChEBI" id="CHEBI:138651"/>
    </reaction>
</comment>
<keyword evidence="9 11" id="KW-0275">Fatty acid biosynthesis</keyword>
<dbReference type="PROSITE" id="PS00606">
    <property type="entry name" value="KS3_1"/>
    <property type="match status" value="1"/>
</dbReference>
<comment type="function">
    <text evidence="11">Involved in the type II fatty acid elongation cycle. Catalyzes the elongation of a wide range of acyl-ACP by the addition of two carbons from malonyl-ACP to an acyl acceptor. Can efficiently catalyze the conversion of palmitoleoyl-ACP (cis-hexadec-9-enoyl-ACP) to cis-vaccenoyl-ACP (cis-octadec-11-enoyl-ACP), an essential step in the thermal regulation of fatty acid composition.</text>
</comment>
<dbReference type="NCBIfam" id="TIGR03150">
    <property type="entry name" value="fabF"/>
    <property type="match status" value="1"/>
</dbReference>